<dbReference type="Gene3D" id="3.90.1300.10">
    <property type="entry name" value="Amidase signature (AS) domain"/>
    <property type="match status" value="1"/>
</dbReference>
<evidence type="ECO:0000313" key="3">
    <source>
        <dbReference type="Proteomes" id="UP000027037"/>
    </source>
</evidence>
<comment type="caution">
    <text evidence="2">The sequence shown here is derived from an EMBL/GenBank/DDBJ whole genome shotgun (WGS) entry which is preliminary data.</text>
</comment>
<dbReference type="PATRIC" id="fig|1280946.3.peg.2652"/>
<sequence length="194" mass="20704">MTAAVRAGVDEAIRKLKAAGAILIEGITPPSYYYGKSRRAGLLISEVEAMSVHSDQIAKYPDGFSRDFKKLLSWGAARPTAELEWAYEHLRNVRSGANSLFNDVEFVISPTAPQQAFAFGASVPANQADFTAWADFAALPATAVYAGLSAENGLPLSLQVMAAESRDCDTLQLAAALEELFGPPASPPGYEFTS</sequence>
<dbReference type="EMBL" id="AWFF01000054">
    <property type="protein sequence ID" value="KCZ53335.1"/>
    <property type="molecule type" value="Genomic_DNA"/>
</dbReference>
<protein>
    <recommendedName>
        <fullName evidence="1">Amidase domain-containing protein</fullName>
    </recommendedName>
</protein>
<dbReference type="AlphaFoldDB" id="A0A062UB25"/>
<evidence type="ECO:0000259" key="1">
    <source>
        <dbReference type="Pfam" id="PF01425"/>
    </source>
</evidence>
<reference evidence="2 3" key="1">
    <citation type="journal article" date="2014" name="Antonie Van Leeuwenhoek">
        <title>Hyphomonas beringensis sp. nov. and Hyphomonas chukchiensis sp. nov., isolated from surface seawater of the Bering Sea and Chukchi Sea.</title>
        <authorList>
            <person name="Li C."/>
            <person name="Lai Q."/>
            <person name="Li G."/>
            <person name="Dong C."/>
            <person name="Wang J."/>
            <person name="Liao Y."/>
            <person name="Shao Z."/>
        </authorList>
    </citation>
    <scope>NUCLEOTIDE SEQUENCE [LARGE SCALE GENOMIC DNA]</scope>
    <source>
        <strain evidence="2 3">25B14_1</strain>
    </source>
</reference>
<organism evidence="2 3">
    <name type="scientific">Hyphomonas beringensis</name>
    <dbReference type="NCBI Taxonomy" id="1280946"/>
    <lineage>
        <taxon>Bacteria</taxon>
        <taxon>Pseudomonadati</taxon>
        <taxon>Pseudomonadota</taxon>
        <taxon>Alphaproteobacteria</taxon>
        <taxon>Hyphomonadales</taxon>
        <taxon>Hyphomonadaceae</taxon>
        <taxon>Hyphomonas</taxon>
    </lineage>
</organism>
<dbReference type="SUPFAM" id="SSF75304">
    <property type="entry name" value="Amidase signature (AS) enzymes"/>
    <property type="match status" value="1"/>
</dbReference>
<evidence type="ECO:0000313" key="2">
    <source>
        <dbReference type="EMBL" id="KCZ53335.1"/>
    </source>
</evidence>
<dbReference type="InterPro" id="IPR023631">
    <property type="entry name" value="Amidase_dom"/>
</dbReference>
<keyword evidence="3" id="KW-1185">Reference proteome</keyword>
<feature type="domain" description="Amidase" evidence="1">
    <location>
        <begin position="2"/>
        <end position="171"/>
    </location>
</feature>
<dbReference type="STRING" id="1280946.HY29_03700"/>
<dbReference type="InterPro" id="IPR036928">
    <property type="entry name" value="AS_sf"/>
</dbReference>
<dbReference type="eggNOG" id="COG0154">
    <property type="taxonomic scope" value="Bacteria"/>
</dbReference>
<accession>A0A062UB25</accession>
<dbReference type="Proteomes" id="UP000027037">
    <property type="component" value="Unassembled WGS sequence"/>
</dbReference>
<gene>
    <name evidence="2" type="ORF">HY29_03700</name>
</gene>
<name>A0A062UB25_9PROT</name>
<dbReference type="Pfam" id="PF01425">
    <property type="entry name" value="Amidase"/>
    <property type="match status" value="1"/>
</dbReference>
<proteinExistence type="predicted"/>